<comment type="caution">
    <text evidence="2">The sequence shown here is derived from an EMBL/GenBank/DDBJ whole genome shotgun (WGS) entry which is preliminary data.</text>
</comment>
<dbReference type="EMBL" id="NJHN03000051">
    <property type="protein sequence ID" value="KAH9420267.1"/>
    <property type="molecule type" value="Genomic_DNA"/>
</dbReference>
<reference evidence="2 3" key="2">
    <citation type="journal article" date="2022" name="Mol. Biol. Evol.">
        <title>Comparative Genomics Reveals Insights into the Divergent Evolution of Astigmatic Mites and Household Pest Adaptations.</title>
        <authorList>
            <person name="Xiong Q."/>
            <person name="Wan A.T."/>
            <person name="Liu X."/>
            <person name="Fung C.S."/>
            <person name="Xiao X."/>
            <person name="Malainual N."/>
            <person name="Hou J."/>
            <person name="Wang L."/>
            <person name="Wang M."/>
            <person name="Yang K.Y."/>
            <person name="Cui Y."/>
            <person name="Leung E.L."/>
            <person name="Nong W."/>
            <person name="Shin S.K."/>
            <person name="Au S.W."/>
            <person name="Jeong K.Y."/>
            <person name="Chew F.T."/>
            <person name="Hui J.H."/>
            <person name="Leung T.F."/>
            <person name="Tungtrongchitr A."/>
            <person name="Zhong N."/>
            <person name="Liu Z."/>
            <person name="Tsui S.K."/>
        </authorList>
    </citation>
    <scope>NUCLEOTIDE SEQUENCE [LARGE SCALE GENOMIC DNA]</scope>
    <source>
        <strain evidence="2">Derp</strain>
    </source>
</reference>
<dbReference type="Proteomes" id="UP000887458">
    <property type="component" value="Unassembled WGS sequence"/>
</dbReference>
<evidence type="ECO:0000313" key="2">
    <source>
        <dbReference type="EMBL" id="KAH9420267.1"/>
    </source>
</evidence>
<accession>A0ABQ8JCX0</accession>
<reference evidence="2 3" key="1">
    <citation type="journal article" date="2018" name="J. Allergy Clin. Immunol.">
        <title>High-quality assembly of Dermatophagoides pteronyssinus genome and transcriptome reveals a wide range of novel allergens.</title>
        <authorList>
            <person name="Liu X.Y."/>
            <person name="Yang K.Y."/>
            <person name="Wang M.Q."/>
            <person name="Kwok J.S."/>
            <person name="Zeng X."/>
            <person name="Yang Z."/>
            <person name="Xiao X.J."/>
            <person name="Lau C.P."/>
            <person name="Li Y."/>
            <person name="Huang Z.M."/>
            <person name="Ba J.G."/>
            <person name="Yim A.K."/>
            <person name="Ouyang C.Y."/>
            <person name="Ngai S.M."/>
            <person name="Chan T.F."/>
            <person name="Leung E.L."/>
            <person name="Liu L."/>
            <person name="Liu Z.G."/>
            <person name="Tsui S.K."/>
        </authorList>
    </citation>
    <scope>NUCLEOTIDE SEQUENCE [LARGE SCALE GENOMIC DNA]</scope>
    <source>
        <strain evidence="2">Derp</strain>
    </source>
</reference>
<feature type="compositionally biased region" description="Polar residues" evidence="1">
    <location>
        <begin position="39"/>
        <end position="52"/>
    </location>
</feature>
<evidence type="ECO:0000313" key="3">
    <source>
        <dbReference type="Proteomes" id="UP000887458"/>
    </source>
</evidence>
<organism evidence="2 3">
    <name type="scientific">Dermatophagoides pteronyssinus</name>
    <name type="common">European house dust mite</name>
    <dbReference type="NCBI Taxonomy" id="6956"/>
    <lineage>
        <taxon>Eukaryota</taxon>
        <taxon>Metazoa</taxon>
        <taxon>Ecdysozoa</taxon>
        <taxon>Arthropoda</taxon>
        <taxon>Chelicerata</taxon>
        <taxon>Arachnida</taxon>
        <taxon>Acari</taxon>
        <taxon>Acariformes</taxon>
        <taxon>Sarcoptiformes</taxon>
        <taxon>Astigmata</taxon>
        <taxon>Psoroptidia</taxon>
        <taxon>Analgoidea</taxon>
        <taxon>Pyroglyphidae</taxon>
        <taxon>Dermatophagoidinae</taxon>
        <taxon>Dermatophagoides</taxon>
    </lineage>
</organism>
<keyword evidence="3" id="KW-1185">Reference proteome</keyword>
<feature type="region of interest" description="Disordered" evidence="1">
    <location>
        <begin position="39"/>
        <end position="67"/>
    </location>
</feature>
<gene>
    <name evidence="2" type="ORF">DERP_011180</name>
</gene>
<name>A0ABQ8JCX0_DERPT</name>
<sequence length="67" mass="7755">MKNNQSFNNSDIFSRSIWPKLLKFSIKHQSILMVKHQSNENISDGKQTNTFYIPNANDGDEQNPQKS</sequence>
<protein>
    <submittedName>
        <fullName evidence="2">Uncharacterized protein</fullName>
    </submittedName>
</protein>
<evidence type="ECO:0000256" key="1">
    <source>
        <dbReference type="SAM" id="MobiDB-lite"/>
    </source>
</evidence>
<proteinExistence type="predicted"/>